<accession>A0A6B8KDN8</accession>
<dbReference type="AlphaFoldDB" id="A0A6B8KDN8"/>
<organism evidence="12 13">
    <name type="scientific">Methylocystis heyeri</name>
    <dbReference type="NCBI Taxonomy" id="391905"/>
    <lineage>
        <taxon>Bacteria</taxon>
        <taxon>Pseudomonadati</taxon>
        <taxon>Pseudomonadota</taxon>
        <taxon>Alphaproteobacteria</taxon>
        <taxon>Hyphomicrobiales</taxon>
        <taxon>Methylocystaceae</taxon>
        <taxon>Methylocystis</taxon>
    </lineage>
</organism>
<dbReference type="EMBL" id="CP046052">
    <property type="protein sequence ID" value="QGM44543.1"/>
    <property type="molecule type" value="Genomic_DNA"/>
</dbReference>
<name>A0A6B8KDN8_9HYPH</name>
<dbReference type="Pfam" id="PF00266">
    <property type="entry name" value="Aminotran_5"/>
    <property type="match status" value="1"/>
</dbReference>
<keyword evidence="13" id="KW-1185">Reference proteome</keyword>
<dbReference type="InterPro" id="IPR015422">
    <property type="entry name" value="PyrdxlP-dep_Trfase_small"/>
</dbReference>
<dbReference type="Gene3D" id="3.40.640.10">
    <property type="entry name" value="Type I PLP-dependent aspartate aminotransferase-like (Major domain)"/>
    <property type="match status" value="1"/>
</dbReference>
<dbReference type="InterPro" id="IPR015421">
    <property type="entry name" value="PyrdxlP-dep_Trfase_major"/>
</dbReference>
<evidence type="ECO:0000256" key="8">
    <source>
        <dbReference type="ARBA" id="ARBA00023004"/>
    </source>
</evidence>
<dbReference type="InterPro" id="IPR015424">
    <property type="entry name" value="PyrdxlP-dep_Trfase"/>
</dbReference>
<comment type="catalytic activity">
    <reaction evidence="10">
        <text>(sulfur carrier)-H + L-cysteine = (sulfur carrier)-SH + L-alanine</text>
        <dbReference type="Rhea" id="RHEA:43892"/>
        <dbReference type="Rhea" id="RHEA-COMP:14737"/>
        <dbReference type="Rhea" id="RHEA-COMP:14739"/>
        <dbReference type="ChEBI" id="CHEBI:29917"/>
        <dbReference type="ChEBI" id="CHEBI:35235"/>
        <dbReference type="ChEBI" id="CHEBI:57972"/>
        <dbReference type="ChEBI" id="CHEBI:64428"/>
        <dbReference type="EC" id="2.8.1.7"/>
    </reaction>
</comment>
<evidence type="ECO:0000256" key="4">
    <source>
        <dbReference type="ARBA" id="ARBA00013558"/>
    </source>
</evidence>
<protein>
    <recommendedName>
        <fullName evidence="4">Cysteine desulfurase</fullName>
    </recommendedName>
</protein>
<dbReference type="KEGG" id="mhey:H2LOC_001885"/>
<feature type="domain" description="Aminotransferase class V" evidence="11">
    <location>
        <begin position="8"/>
        <end position="369"/>
    </location>
</feature>
<dbReference type="PANTHER" id="PTHR11601">
    <property type="entry name" value="CYSTEINE DESULFURYLASE FAMILY MEMBER"/>
    <property type="match status" value="1"/>
</dbReference>
<evidence type="ECO:0000256" key="2">
    <source>
        <dbReference type="ARBA" id="ARBA00003120"/>
    </source>
</evidence>
<reference evidence="12 13" key="1">
    <citation type="submission" date="2019-11" db="EMBL/GenBank/DDBJ databases">
        <title>The genome sequence of Methylocystis heyeri.</title>
        <authorList>
            <person name="Oshkin I.Y."/>
            <person name="Miroshnikov K."/>
            <person name="Dedysh S.N."/>
        </authorList>
    </citation>
    <scope>NUCLEOTIDE SEQUENCE [LARGE SCALE GENOMIC DNA]</scope>
    <source>
        <strain evidence="12 13">H2</strain>
    </source>
</reference>
<evidence type="ECO:0000313" key="13">
    <source>
        <dbReference type="Proteomes" id="UP000309061"/>
    </source>
</evidence>
<evidence type="ECO:0000259" key="11">
    <source>
        <dbReference type="Pfam" id="PF00266"/>
    </source>
</evidence>
<evidence type="ECO:0000256" key="3">
    <source>
        <dbReference type="ARBA" id="ARBA00006490"/>
    </source>
</evidence>
<evidence type="ECO:0000313" key="12">
    <source>
        <dbReference type="EMBL" id="QGM44543.1"/>
    </source>
</evidence>
<dbReference type="InterPro" id="IPR000192">
    <property type="entry name" value="Aminotrans_V_dom"/>
</dbReference>
<proteinExistence type="inferred from homology"/>
<dbReference type="GO" id="GO:0031071">
    <property type="term" value="F:cysteine desulfurase activity"/>
    <property type="evidence" value="ECO:0007669"/>
    <property type="project" value="UniProtKB-EC"/>
</dbReference>
<evidence type="ECO:0000256" key="7">
    <source>
        <dbReference type="ARBA" id="ARBA00022898"/>
    </source>
</evidence>
<sequence>MPRASRAYLDYNATAPLRPQAREAMLSAFDALGNPSSTHAEGRAAREVLERARRVLAGGLGAAPRNLVFTSGATEAANLALTPNLQLGRNENPFDRLLVSGGEHAATLLGHRFPAGQVETLPLTAQGALDLEALEDALKRAAGQRIVLALQAVNNETGAIQPVREAADRVHAAGGVLVCDATQAVGRCAATFSTLNADVLFFSSHKLGGPFGAGALAFARDDIHIRDAVLKGGGQEGGRRSGTENVAAAAGFAAAFSASIENLDAEIARLGALRDAAEAKVAEILPSAQFLCREGTRAPNVCAFLAPGFVPQTMAMALDLEGVAVSSGSACSSGKVRPSHVLAAMGLKEDRLLRVSLGWSSKPEDVELFGIALARVAARMRPRRSAA</sequence>
<dbReference type="PANTHER" id="PTHR11601:SF34">
    <property type="entry name" value="CYSTEINE DESULFURASE"/>
    <property type="match status" value="1"/>
</dbReference>
<keyword evidence="5 12" id="KW-0808">Transferase</keyword>
<evidence type="ECO:0000256" key="9">
    <source>
        <dbReference type="ARBA" id="ARBA00023014"/>
    </source>
</evidence>
<gene>
    <name evidence="12" type="ORF">H2LOC_001885</name>
</gene>
<evidence type="ECO:0000256" key="1">
    <source>
        <dbReference type="ARBA" id="ARBA00001933"/>
    </source>
</evidence>
<keyword evidence="8" id="KW-0408">Iron</keyword>
<dbReference type="SUPFAM" id="SSF53383">
    <property type="entry name" value="PLP-dependent transferases"/>
    <property type="match status" value="1"/>
</dbReference>
<dbReference type="GO" id="GO:0051536">
    <property type="term" value="F:iron-sulfur cluster binding"/>
    <property type="evidence" value="ECO:0007669"/>
    <property type="project" value="UniProtKB-KW"/>
</dbReference>
<dbReference type="RefSeq" id="WP_136494842.1">
    <property type="nucleotide sequence ID" value="NZ_CP046052.1"/>
</dbReference>
<dbReference type="PIRSF" id="PIRSF005572">
    <property type="entry name" value="NifS"/>
    <property type="match status" value="1"/>
</dbReference>
<dbReference type="Proteomes" id="UP000309061">
    <property type="component" value="Chromosome"/>
</dbReference>
<keyword evidence="9" id="KW-0411">Iron-sulfur</keyword>
<dbReference type="GO" id="GO:0046872">
    <property type="term" value="F:metal ion binding"/>
    <property type="evidence" value="ECO:0007669"/>
    <property type="project" value="UniProtKB-KW"/>
</dbReference>
<evidence type="ECO:0000256" key="6">
    <source>
        <dbReference type="ARBA" id="ARBA00022723"/>
    </source>
</evidence>
<evidence type="ECO:0000256" key="5">
    <source>
        <dbReference type="ARBA" id="ARBA00022679"/>
    </source>
</evidence>
<keyword evidence="12" id="KW-0032">Aminotransferase</keyword>
<dbReference type="OrthoDB" id="9808002at2"/>
<keyword evidence="7" id="KW-0663">Pyridoxal phosphate</keyword>
<dbReference type="InterPro" id="IPR016454">
    <property type="entry name" value="Cysteine_dSase"/>
</dbReference>
<dbReference type="Gene3D" id="1.10.260.50">
    <property type="match status" value="1"/>
</dbReference>
<dbReference type="Gene3D" id="3.90.1150.10">
    <property type="entry name" value="Aspartate Aminotransferase, domain 1"/>
    <property type="match status" value="1"/>
</dbReference>
<comment type="cofactor">
    <cofactor evidence="1">
        <name>pyridoxal 5'-phosphate</name>
        <dbReference type="ChEBI" id="CHEBI:597326"/>
    </cofactor>
</comment>
<evidence type="ECO:0000256" key="10">
    <source>
        <dbReference type="ARBA" id="ARBA00050776"/>
    </source>
</evidence>
<comment type="function">
    <text evidence="2">Catalyzes the removal of elemental sulfur atoms from cysteine to produce alanine. Seems to participate in the biosynthesis of the nitrogenase metalloclusters by providing the inorganic sulfur required for the Fe-S core formation.</text>
</comment>
<keyword evidence="6" id="KW-0479">Metal-binding</keyword>
<comment type="similarity">
    <text evidence="3">Belongs to the class-V pyridoxal-phosphate-dependent aminotransferase family. NifS/IscS subfamily.</text>
</comment>
<dbReference type="GO" id="GO:0008483">
    <property type="term" value="F:transaminase activity"/>
    <property type="evidence" value="ECO:0007669"/>
    <property type="project" value="UniProtKB-KW"/>
</dbReference>